<evidence type="ECO:0000256" key="5">
    <source>
        <dbReference type="ARBA" id="ARBA00022679"/>
    </source>
</evidence>
<evidence type="ECO:0000256" key="2">
    <source>
        <dbReference type="ARBA" id="ARBA00001946"/>
    </source>
</evidence>
<evidence type="ECO:0000256" key="4">
    <source>
        <dbReference type="ARBA" id="ARBA00022490"/>
    </source>
</evidence>
<keyword evidence="7" id="KW-0460">Magnesium</keyword>
<protein>
    <recommendedName>
        <fullName evidence="14">PAP-associated domain-containing protein</fullName>
    </recommendedName>
</protein>
<keyword evidence="4" id="KW-0963">Cytoplasm</keyword>
<dbReference type="AlphaFoldDB" id="A0AAV2T4L6"/>
<dbReference type="Gene3D" id="3.30.460.10">
    <property type="entry name" value="Beta Polymerase, domain 2"/>
    <property type="match status" value="1"/>
</dbReference>
<evidence type="ECO:0000256" key="9">
    <source>
        <dbReference type="SAM" id="MobiDB-lite"/>
    </source>
</evidence>
<dbReference type="GO" id="GO:1990817">
    <property type="term" value="F:poly(A) RNA polymerase activity"/>
    <property type="evidence" value="ECO:0007669"/>
    <property type="project" value="TreeGrafter"/>
</dbReference>
<dbReference type="GO" id="GO:0005737">
    <property type="term" value="C:cytoplasm"/>
    <property type="evidence" value="ECO:0007669"/>
    <property type="project" value="UniProtKB-SubCell"/>
</dbReference>
<feature type="region of interest" description="Disordered" evidence="9">
    <location>
        <begin position="252"/>
        <end position="389"/>
    </location>
</feature>
<dbReference type="Pfam" id="PF03828">
    <property type="entry name" value="PAP_assoc"/>
    <property type="match status" value="1"/>
</dbReference>
<dbReference type="EMBL" id="CAXLJL010000115">
    <property type="protein sequence ID" value="CAL5132114.1"/>
    <property type="molecule type" value="Genomic_DNA"/>
</dbReference>
<dbReference type="Gene3D" id="1.10.1410.10">
    <property type="match status" value="1"/>
</dbReference>
<dbReference type="PANTHER" id="PTHR12271:SF40">
    <property type="entry name" value="POLY(A) RNA POLYMERASE GLD2"/>
    <property type="match status" value="1"/>
</dbReference>
<feature type="domain" description="Poly(A) RNA polymerase mitochondrial-like central palm" evidence="11">
    <location>
        <begin position="567"/>
        <end position="613"/>
    </location>
</feature>
<dbReference type="InterPro" id="IPR002058">
    <property type="entry name" value="PAP_assoc"/>
</dbReference>
<dbReference type="InterPro" id="IPR043519">
    <property type="entry name" value="NT_sf"/>
</dbReference>
<feature type="compositionally biased region" description="Low complexity" evidence="9">
    <location>
        <begin position="188"/>
        <end position="197"/>
    </location>
</feature>
<keyword evidence="5" id="KW-0808">Transferase</keyword>
<comment type="caution">
    <text evidence="12">The sequence shown here is derived from an EMBL/GenBank/DDBJ whole genome shotgun (WGS) entry which is preliminary data.</text>
</comment>
<evidence type="ECO:0008006" key="14">
    <source>
        <dbReference type="Google" id="ProtNLM"/>
    </source>
</evidence>
<proteinExistence type="inferred from homology"/>
<evidence type="ECO:0000313" key="12">
    <source>
        <dbReference type="EMBL" id="CAL5132114.1"/>
    </source>
</evidence>
<evidence type="ECO:0000259" key="10">
    <source>
        <dbReference type="Pfam" id="PF03828"/>
    </source>
</evidence>
<evidence type="ECO:0000259" key="11">
    <source>
        <dbReference type="Pfam" id="PF22600"/>
    </source>
</evidence>
<dbReference type="GO" id="GO:0031123">
    <property type="term" value="P:RNA 3'-end processing"/>
    <property type="evidence" value="ECO:0007669"/>
    <property type="project" value="TreeGrafter"/>
</dbReference>
<name>A0AAV2T4L6_CALDB</name>
<feature type="compositionally biased region" description="Polar residues" evidence="9">
    <location>
        <begin position="331"/>
        <end position="340"/>
    </location>
</feature>
<evidence type="ECO:0000256" key="8">
    <source>
        <dbReference type="ARBA" id="ARBA00038491"/>
    </source>
</evidence>
<gene>
    <name evidence="12" type="ORF">CDAUBV1_LOCUS4624</name>
</gene>
<dbReference type="GO" id="GO:0046872">
    <property type="term" value="F:metal ion binding"/>
    <property type="evidence" value="ECO:0007669"/>
    <property type="project" value="UniProtKB-KW"/>
</dbReference>
<feature type="compositionally biased region" description="Polar residues" evidence="9">
    <location>
        <begin position="297"/>
        <end position="308"/>
    </location>
</feature>
<feature type="domain" description="PAP-associated" evidence="10">
    <location>
        <begin position="703"/>
        <end position="767"/>
    </location>
</feature>
<dbReference type="SUPFAM" id="SSF81631">
    <property type="entry name" value="PAP/OAS1 substrate-binding domain"/>
    <property type="match status" value="1"/>
</dbReference>
<feature type="compositionally biased region" description="Low complexity" evidence="9">
    <location>
        <begin position="140"/>
        <end position="153"/>
    </location>
</feature>
<feature type="domain" description="Poly(A) RNA polymerase mitochondrial-like central palm" evidence="11">
    <location>
        <begin position="445"/>
        <end position="539"/>
    </location>
</feature>
<dbReference type="PANTHER" id="PTHR12271">
    <property type="entry name" value="POLY A POLYMERASE CID PAP -RELATED"/>
    <property type="match status" value="1"/>
</dbReference>
<feature type="compositionally biased region" description="Basic and acidic residues" evidence="9">
    <location>
        <begin position="271"/>
        <end position="283"/>
    </location>
</feature>
<comment type="similarity">
    <text evidence="8">Belongs to the DNA polymerase type-B-like family. GLD2 subfamily.</text>
</comment>
<evidence type="ECO:0000256" key="3">
    <source>
        <dbReference type="ARBA" id="ARBA00004496"/>
    </source>
</evidence>
<organism evidence="12 13">
    <name type="scientific">Calicophoron daubneyi</name>
    <name type="common">Rumen fluke</name>
    <name type="synonym">Paramphistomum daubneyi</name>
    <dbReference type="NCBI Taxonomy" id="300641"/>
    <lineage>
        <taxon>Eukaryota</taxon>
        <taxon>Metazoa</taxon>
        <taxon>Spiralia</taxon>
        <taxon>Lophotrochozoa</taxon>
        <taxon>Platyhelminthes</taxon>
        <taxon>Trematoda</taxon>
        <taxon>Digenea</taxon>
        <taxon>Plagiorchiida</taxon>
        <taxon>Pronocephalata</taxon>
        <taxon>Paramphistomoidea</taxon>
        <taxon>Paramphistomidae</taxon>
        <taxon>Calicophoron</taxon>
    </lineage>
</organism>
<feature type="compositionally biased region" description="Polar residues" evidence="9">
    <location>
        <begin position="360"/>
        <end position="389"/>
    </location>
</feature>
<sequence>MARYHPKLVNSPAWYLPAPVGNGPSPWNSGPHSAELSGQLNEMQTYQNQMLLPACLTSSYPPVPMANLQQNNAMPLLSYGRHCNGPFDGSKSFAYVHPLPQALLGPPMRHLQSQNYDFSPTYYTPHYPRSHPYSFIKRPSSSASSHQPSGFSSDEPPPPHINNHSSTEDGSRNAQPETPMSAEHRFSRSSSNCSNRHPSPDSSLNNTVTSDASLWRNDCSLNTSCTFTAVLDADGISSESREFCANSGQFLKPKAAREEEEDSGKTSPPTAKDDRPPRVELHLDPSNQMGDHPSHTVPLSPSQGQTRGLKSLPQPQPCACSPQSGVRNPGHSGTTPSNLNDIHVNSKEDSVDTLQKHPVQPSSSIQQCAQSKPANQPVASASTNPSGSLIVTTGRSLQMMSGGPLVPPGAPLSFASAQPNGMQFAACPLSPSSCMISSSLYMEALSLTIWQFYTTYRQSRAKYTKKVHLRNALHMVASGVFENAGLFIVGSSMNGFGSEQSDMDMCLTVTSRDLQQKKEAFVVLSQLLPPLRKCKRSRIYSTSMQPSILTTDMHRGSVEVDLGYRRGFIRNLHLIRAKVPILKFHDTLADVDCDLNVNNVVCIYNTHLLAMYTRIDWRVRPLGVFIKHWAERMDIHDGSRGRLSTYPLLLMLIHYLQSSCSPPILPNLQAKFPKVFNYARPLSELDMRLELPWAELRSNNPASLSELFVGFIHYYANEFDFTRWAVSVRHGGPLPIDMAIRRLPPHEQAHTARSFKIFIEEPFCQSNAARSLYDDNVLQRIRQAFLKTHQTLRAQRSLESIWVNTSPDTSERL</sequence>
<comment type="cofactor">
    <cofactor evidence="1">
        <name>Mn(2+)</name>
        <dbReference type="ChEBI" id="CHEBI:29035"/>
    </cofactor>
</comment>
<comment type="cofactor">
    <cofactor evidence="2">
        <name>Mg(2+)</name>
        <dbReference type="ChEBI" id="CHEBI:18420"/>
    </cofactor>
</comment>
<reference evidence="12" key="1">
    <citation type="submission" date="2024-06" db="EMBL/GenBank/DDBJ databases">
        <authorList>
            <person name="Liu X."/>
            <person name="Lenzi L."/>
            <person name="Haldenby T S."/>
            <person name="Uol C."/>
        </authorList>
    </citation>
    <scope>NUCLEOTIDE SEQUENCE</scope>
</reference>
<keyword evidence="6" id="KW-0479">Metal-binding</keyword>
<comment type="subcellular location">
    <subcellularLocation>
        <location evidence="3">Cytoplasm</location>
    </subcellularLocation>
</comment>
<evidence type="ECO:0000256" key="7">
    <source>
        <dbReference type="ARBA" id="ARBA00022842"/>
    </source>
</evidence>
<feature type="region of interest" description="Disordered" evidence="9">
    <location>
        <begin position="133"/>
        <end position="205"/>
    </location>
</feature>
<accession>A0AAV2T4L6</accession>
<dbReference type="Pfam" id="PF22600">
    <property type="entry name" value="MTPAP-like_central"/>
    <property type="match status" value="2"/>
</dbReference>
<evidence type="ECO:0000256" key="6">
    <source>
        <dbReference type="ARBA" id="ARBA00022723"/>
    </source>
</evidence>
<dbReference type="Proteomes" id="UP001497525">
    <property type="component" value="Unassembled WGS sequence"/>
</dbReference>
<evidence type="ECO:0000313" key="13">
    <source>
        <dbReference type="Proteomes" id="UP001497525"/>
    </source>
</evidence>
<dbReference type="SUPFAM" id="SSF81301">
    <property type="entry name" value="Nucleotidyltransferase"/>
    <property type="match status" value="1"/>
</dbReference>
<dbReference type="InterPro" id="IPR054708">
    <property type="entry name" value="MTPAP-like_central"/>
</dbReference>
<evidence type="ECO:0000256" key="1">
    <source>
        <dbReference type="ARBA" id="ARBA00001936"/>
    </source>
</evidence>
<dbReference type="CDD" id="cd05402">
    <property type="entry name" value="NT_PAP_TUTase"/>
    <property type="match status" value="1"/>
</dbReference>